<dbReference type="InterPro" id="IPR051075">
    <property type="entry name" value="SCF_subunit_WD-repeat"/>
</dbReference>
<dbReference type="Proteomes" id="UP001652622">
    <property type="component" value="Unplaced"/>
</dbReference>
<dbReference type="AlphaFoldDB" id="A0A6P9AZL4"/>
<dbReference type="PROSITE" id="PS50082">
    <property type="entry name" value="WD_REPEATS_2"/>
    <property type="match status" value="3"/>
</dbReference>
<evidence type="ECO:0000256" key="1">
    <source>
        <dbReference type="ARBA" id="ARBA00022574"/>
    </source>
</evidence>
<dbReference type="InterPro" id="IPR020472">
    <property type="entry name" value="WD40_PAC1"/>
</dbReference>
<dbReference type="InterPro" id="IPR019775">
    <property type="entry name" value="WD40_repeat_CS"/>
</dbReference>
<dbReference type="PROSITE" id="PS50294">
    <property type="entry name" value="WD_REPEATS_REGION"/>
    <property type="match status" value="3"/>
</dbReference>
<dbReference type="CDD" id="cd00200">
    <property type="entry name" value="WD40"/>
    <property type="match status" value="1"/>
</dbReference>
<evidence type="ECO:0000256" key="3">
    <source>
        <dbReference type="PROSITE-ProRule" id="PRU00221"/>
    </source>
</evidence>
<dbReference type="CDD" id="cd22136">
    <property type="entry name" value="F-box_FBXW10"/>
    <property type="match status" value="1"/>
</dbReference>
<evidence type="ECO:0000259" key="4">
    <source>
        <dbReference type="Pfam" id="PF00646"/>
    </source>
</evidence>
<gene>
    <name evidence="6" type="primary">FBXW10B</name>
</gene>
<dbReference type="RefSeq" id="XP_034264163.1">
    <property type="nucleotide sequence ID" value="XM_034408272.2"/>
</dbReference>
<dbReference type="InterPro" id="IPR015943">
    <property type="entry name" value="WD40/YVTN_repeat-like_dom_sf"/>
</dbReference>
<keyword evidence="5" id="KW-1185">Reference proteome</keyword>
<dbReference type="PANTHER" id="PTHR19872">
    <property type="entry name" value="UBIQUITIN LIGASE SPECIFICITY FACTOR/HREP PROTEIN"/>
    <property type="match status" value="1"/>
</dbReference>
<dbReference type="Gene3D" id="1.20.1280.50">
    <property type="match status" value="1"/>
</dbReference>
<dbReference type="InterPro" id="IPR036322">
    <property type="entry name" value="WD40_repeat_dom_sf"/>
</dbReference>
<protein>
    <submittedName>
        <fullName evidence="6">F-box and WD repeat domain containing protein 10B</fullName>
    </submittedName>
</protein>
<evidence type="ECO:0000256" key="2">
    <source>
        <dbReference type="ARBA" id="ARBA00022737"/>
    </source>
</evidence>
<dbReference type="PANTHER" id="PTHR19872:SF7">
    <property type="entry name" value="F-BOX AND WD REPEAT DOMAIN CONTAINING PROTEIN 10B-RELATED"/>
    <property type="match status" value="1"/>
</dbReference>
<sequence>MKTSSVTLDEPDILEYKLKYTPDLRCEKETDLVPVCYRCKSCILSWKIFSTREWFVRASQATQRSFVLGIINRFESHDLLKYSWNLLQAIDTKDFTYSRSCVSSTFRATSALDRAMDPQKLAQSMADLWRWFVGACFWTKANYILLLLQMCDSQLLLMAATLIRILLTEYENAMSENAEKEEDYLRRSKSDMRPLLPVKSATPSQIAEAQFLSKASSVFGNIRVQKIWSKQSDNIFKKALYELENETNYFAVLTLHPTTPPASPQQSPNKSRDFIRYLPIHLSKSILRMLDMKTLARCASVSPHWNFLVKQLKCDVIANYAHRSQISFFQGLCPKGAVSTYARVVKVAIPRITTNGDIILTKTKKQFKDYDQQQTTSQSEETEYMQKAYHGQETDSVKLEERNVFCSGYNVRILINSLDSNRVIHSTAGKLLAFGSLDRKVRFLDIEKIKSVPPVLFGHAGSIRSLYLHEDRGFLLSGSYDLSIRMWNIRKGTCVKIFLGHKGNITCLDVCKTRFVSGSKDCTAKLWDMKTGRCVKTFTHKAFVWAAKMNEVHIVSSCDKGLVKVWHAESYVLIKVLEGHRGAIKCLSFDEWHLVTGSSDGYILAWSMVGKHKRCLMAFRHPKEVLSLAFVYLRVISGCADGKIRIFNFFSGICLRVMRGNSRGDPVVSFCILENRLLINAEGSVVLFQFEDIEWDHNQLSDKIPNQAVISKFHDVPAQIKLPPYTKSVREKRARKKNWKLYREADDTVLSYYISQHATRLSKGVPALVYEIVKTPLPRKREGKRATVLDPYQQQRLSELAHQTLEGHQSSTIMKITSGEELVPEAPPTSLFGQNTKTLLNHLKKRHPIGPISNDQILLTVSTVHHAYQQDDVSANMAYNVNIKDAWEPVQPKKSLSKSTLTSQSSKYKAIDLAAQVKQLKAVGVTLGMEKISSPYETKMLQLNTKNSLLGSAVKSFIPPPSITRSKSCSSLSRRKAYFNISSPAVAKSNIIGGITTSAESIKIPRMKIAQPDTNVTSRRRKYFYALNANPYRYNTGFQLLTTQQMKEYEEAKIAEYQASKTKVIANREKVCKNAWVRKIKGLPIDDFTKEGRAAAPELGDNVFI</sequence>
<dbReference type="OrthoDB" id="674604at2759"/>
<proteinExistence type="predicted"/>
<evidence type="ECO:0000313" key="6">
    <source>
        <dbReference type="RefSeq" id="XP_034264163.1"/>
    </source>
</evidence>
<dbReference type="PRINTS" id="PR00320">
    <property type="entry name" value="GPROTEINBRPT"/>
</dbReference>
<dbReference type="InterPro" id="IPR036047">
    <property type="entry name" value="F-box-like_dom_sf"/>
</dbReference>
<dbReference type="Gene3D" id="2.130.10.10">
    <property type="entry name" value="YVTN repeat-like/Quinoprotein amine dehydrogenase"/>
    <property type="match status" value="1"/>
</dbReference>
<dbReference type="KEGG" id="pgut:117660209"/>
<keyword evidence="1 3" id="KW-0853">WD repeat</keyword>
<reference evidence="6" key="1">
    <citation type="submission" date="2025-08" db="UniProtKB">
        <authorList>
            <consortium name="RefSeq"/>
        </authorList>
    </citation>
    <scope>IDENTIFICATION</scope>
    <source>
        <tissue evidence="6">Blood</tissue>
    </source>
</reference>
<keyword evidence="2" id="KW-0677">Repeat</keyword>
<dbReference type="InParanoid" id="A0A6P9AZL4"/>
<dbReference type="SMART" id="SM00320">
    <property type="entry name" value="WD40"/>
    <property type="match status" value="6"/>
</dbReference>
<dbReference type="Pfam" id="PF00646">
    <property type="entry name" value="F-box"/>
    <property type="match status" value="1"/>
</dbReference>
<feature type="repeat" description="WD" evidence="3">
    <location>
        <begin position="456"/>
        <end position="497"/>
    </location>
</feature>
<organism evidence="5 6">
    <name type="scientific">Pantherophis guttatus</name>
    <name type="common">Corn snake</name>
    <name type="synonym">Elaphe guttata</name>
    <dbReference type="NCBI Taxonomy" id="94885"/>
    <lineage>
        <taxon>Eukaryota</taxon>
        <taxon>Metazoa</taxon>
        <taxon>Chordata</taxon>
        <taxon>Craniata</taxon>
        <taxon>Vertebrata</taxon>
        <taxon>Euteleostomi</taxon>
        <taxon>Lepidosauria</taxon>
        <taxon>Squamata</taxon>
        <taxon>Bifurcata</taxon>
        <taxon>Unidentata</taxon>
        <taxon>Episquamata</taxon>
        <taxon>Toxicofera</taxon>
        <taxon>Serpentes</taxon>
        <taxon>Colubroidea</taxon>
        <taxon>Colubridae</taxon>
        <taxon>Colubrinae</taxon>
        <taxon>Pantherophis</taxon>
    </lineage>
</organism>
<dbReference type="InterPro" id="IPR001680">
    <property type="entry name" value="WD40_rpt"/>
</dbReference>
<dbReference type="PROSITE" id="PS00678">
    <property type="entry name" value="WD_REPEATS_1"/>
    <property type="match status" value="1"/>
</dbReference>
<evidence type="ECO:0000313" key="5">
    <source>
        <dbReference type="Proteomes" id="UP001652622"/>
    </source>
</evidence>
<dbReference type="OMA" id="QKCETCI"/>
<feature type="repeat" description="WD" evidence="3">
    <location>
        <begin position="498"/>
        <end position="537"/>
    </location>
</feature>
<dbReference type="SUPFAM" id="SSF50978">
    <property type="entry name" value="WD40 repeat-like"/>
    <property type="match status" value="1"/>
</dbReference>
<dbReference type="InterPro" id="IPR001810">
    <property type="entry name" value="F-box_dom"/>
</dbReference>
<dbReference type="Pfam" id="PF00400">
    <property type="entry name" value="WD40"/>
    <property type="match status" value="3"/>
</dbReference>
<dbReference type="SUPFAM" id="SSF81383">
    <property type="entry name" value="F-box domain"/>
    <property type="match status" value="1"/>
</dbReference>
<feature type="repeat" description="WD" evidence="3">
    <location>
        <begin position="577"/>
        <end position="608"/>
    </location>
</feature>
<accession>A0A6P9AZL4</accession>
<feature type="domain" description="F-box" evidence="4">
    <location>
        <begin position="278"/>
        <end position="313"/>
    </location>
</feature>
<name>A0A6P9AZL4_PANGU</name>